<gene>
    <name evidence="2" type="ORF">FHU29_001022</name>
</gene>
<evidence type="ECO:0000313" key="3">
    <source>
        <dbReference type="Proteomes" id="UP000567922"/>
    </source>
</evidence>
<keyword evidence="3" id="KW-1185">Reference proteome</keyword>
<reference evidence="2 3" key="1">
    <citation type="submission" date="2020-08" db="EMBL/GenBank/DDBJ databases">
        <title>Sequencing the genomes of 1000 actinobacteria strains.</title>
        <authorList>
            <person name="Klenk H.-P."/>
        </authorList>
    </citation>
    <scope>NUCLEOTIDE SEQUENCE [LARGE SCALE GENOMIC DNA]</scope>
    <source>
        <strain evidence="2 3">DSM 45258</strain>
    </source>
</reference>
<feature type="transmembrane region" description="Helical" evidence="1">
    <location>
        <begin position="155"/>
        <end position="176"/>
    </location>
</feature>
<comment type="caution">
    <text evidence="2">The sequence shown here is derived from an EMBL/GenBank/DDBJ whole genome shotgun (WGS) entry which is preliminary data.</text>
</comment>
<evidence type="ECO:0000313" key="2">
    <source>
        <dbReference type="EMBL" id="MBB3036588.1"/>
    </source>
</evidence>
<dbReference type="Proteomes" id="UP000567922">
    <property type="component" value="Unassembled WGS sequence"/>
</dbReference>
<keyword evidence="1" id="KW-0472">Membrane</keyword>
<accession>A0A839RK33</accession>
<protein>
    <submittedName>
        <fullName evidence="2">Uncharacterized protein</fullName>
    </submittedName>
</protein>
<organism evidence="2 3">
    <name type="scientific">Hoyosella altamirensis</name>
    <dbReference type="NCBI Taxonomy" id="616997"/>
    <lineage>
        <taxon>Bacteria</taxon>
        <taxon>Bacillati</taxon>
        <taxon>Actinomycetota</taxon>
        <taxon>Actinomycetes</taxon>
        <taxon>Mycobacteriales</taxon>
        <taxon>Hoyosellaceae</taxon>
        <taxon>Hoyosella</taxon>
    </lineage>
</organism>
<dbReference type="EMBL" id="JACHWS010000001">
    <property type="protein sequence ID" value="MBB3036588.1"/>
    <property type="molecule type" value="Genomic_DNA"/>
</dbReference>
<feature type="transmembrane region" description="Helical" evidence="1">
    <location>
        <begin position="52"/>
        <end position="72"/>
    </location>
</feature>
<dbReference type="RefSeq" id="WP_064441732.1">
    <property type="nucleotide sequence ID" value="NZ_BDDI01000015.1"/>
</dbReference>
<keyword evidence="1" id="KW-0812">Transmembrane</keyword>
<keyword evidence="1" id="KW-1133">Transmembrane helix</keyword>
<feature type="transmembrane region" description="Helical" evidence="1">
    <location>
        <begin position="84"/>
        <end position="102"/>
    </location>
</feature>
<name>A0A839RK33_9ACTN</name>
<proteinExistence type="predicted"/>
<dbReference type="AlphaFoldDB" id="A0A839RK33"/>
<dbReference type="OrthoDB" id="4465106at2"/>
<evidence type="ECO:0000256" key="1">
    <source>
        <dbReference type="SAM" id="Phobius"/>
    </source>
</evidence>
<sequence>MTAQRSAPAGGRRWDVRDATGMRTTFGRLLAVVYCAVQLVQALNSTDGIRHIWIIVVAWVLLSGAVAGVMLLPGDPLPLKSALALAFTAPIASVLVLSQLPVPVAHAGQLWFHPFLVAYLVFMCVRGAVGCAWAGMLIQTLTVVAWASMTGQGGVVGFALTAMNLVPLLMATFFAYKVRPVARAIVVLREEANERAAQQAAALAASDERDRRLADVDALVRPMLEHIASGAPLTAADREECLLLDAELRDGIRGSSLVGHHVIAAARAARQRGVCVTLLDDGGLDAGNEVLAGIVRSQLCRVLDAAHSGSVAARVLPPGRSILATVLSRDGERESRVEVDLMGHVVAEGVASRVPSE</sequence>